<feature type="domain" description="HpcH/HpaI aldolase/citrate lyase" evidence="3">
    <location>
        <begin position="59"/>
        <end position="281"/>
    </location>
</feature>
<dbReference type="AlphaFoldDB" id="A0AAE0NPJ7"/>
<evidence type="ECO:0000256" key="1">
    <source>
        <dbReference type="ARBA" id="ARBA00022723"/>
    </source>
</evidence>
<accession>A0AAE0NPJ7</accession>
<proteinExistence type="predicted"/>
<dbReference type="Pfam" id="PF03328">
    <property type="entry name" value="HpcH_HpaI"/>
    <property type="match status" value="1"/>
</dbReference>
<dbReference type="Proteomes" id="UP001285441">
    <property type="component" value="Unassembled WGS sequence"/>
</dbReference>
<dbReference type="PANTHER" id="PTHR30502:SF8">
    <property type="entry name" value="SYNTHASE, PUTATIVE-RELATED"/>
    <property type="match status" value="1"/>
</dbReference>
<dbReference type="InterPro" id="IPR015813">
    <property type="entry name" value="Pyrv/PenolPyrv_kinase-like_dom"/>
</dbReference>
<dbReference type="SUPFAM" id="SSF51621">
    <property type="entry name" value="Phosphoenolpyruvate/pyruvate domain"/>
    <property type="match status" value="1"/>
</dbReference>
<dbReference type="InterPro" id="IPR050251">
    <property type="entry name" value="HpcH-HpaI_aldolase"/>
</dbReference>
<keyword evidence="5" id="KW-1185">Reference proteome</keyword>
<dbReference type="GO" id="GO:0016301">
    <property type="term" value="F:kinase activity"/>
    <property type="evidence" value="ECO:0007669"/>
    <property type="project" value="UniProtKB-KW"/>
</dbReference>
<keyword evidence="4" id="KW-0418">Kinase</keyword>
<keyword evidence="1" id="KW-0479">Metal-binding</keyword>
<keyword evidence="4" id="KW-0670">Pyruvate</keyword>
<name>A0AAE0NPJ7_9PEZI</name>
<dbReference type="GO" id="GO:0016832">
    <property type="term" value="F:aldehyde-lyase activity"/>
    <property type="evidence" value="ECO:0007669"/>
    <property type="project" value="TreeGrafter"/>
</dbReference>
<dbReference type="Gene3D" id="3.20.20.60">
    <property type="entry name" value="Phosphoenolpyruvate-binding domains"/>
    <property type="match status" value="1"/>
</dbReference>
<evidence type="ECO:0000313" key="4">
    <source>
        <dbReference type="EMBL" id="KAK3385353.1"/>
    </source>
</evidence>
<sequence length="326" mass="34414">MSNQGYLDQPELHAKAPYRAGLLTFPGNLQKALNEAKEDPKKIMFGVAQGIPSVFVTKLLAAAQPDFIWLDVEHGMYNRLTLFDCIQAAQFHSEGKTMVMVRVPKHDEISLTTALDAGAAGIVLPHTESADDVKALIKEAFYPPLGSRSYSPWTYFPGISEKSIYPGDGFNIQTGNRHIAIIAQIESVKGIENIDEIAAVPGVAGLMFGRGDFSMDAGIALSMGEPPDPIFTAAMDKFVAAGKKYGKPLFGLAGASNASGMKTMIDEGYAAICVGLDTWSLTGMVLSGVSGAKALVEKVEAESAAAANGAAVVVPVNGSAKETESK</sequence>
<protein>
    <submittedName>
        <fullName evidence="4">Pyruvate/Phosphoenolpyruvate kinase-like domain-containing protein</fullName>
    </submittedName>
</protein>
<dbReference type="GO" id="GO:0005737">
    <property type="term" value="C:cytoplasm"/>
    <property type="evidence" value="ECO:0007669"/>
    <property type="project" value="TreeGrafter"/>
</dbReference>
<dbReference type="PANTHER" id="PTHR30502">
    <property type="entry name" value="2-KETO-3-DEOXY-L-RHAMNONATE ALDOLASE"/>
    <property type="match status" value="1"/>
</dbReference>
<dbReference type="InterPro" id="IPR005000">
    <property type="entry name" value="Aldolase/citrate-lyase_domain"/>
</dbReference>
<dbReference type="GO" id="GO:0046872">
    <property type="term" value="F:metal ion binding"/>
    <property type="evidence" value="ECO:0007669"/>
    <property type="project" value="UniProtKB-KW"/>
</dbReference>
<comment type="caution">
    <text evidence="4">The sequence shown here is derived from an EMBL/GenBank/DDBJ whole genome shotgun (WGS) entry which is preliminary data.</text>
</comment>
<organism evidence="4 5">
    <name type="scientific">Podospora didyma</name>
    <dbReference type="NCBI Taxonomy" id="330526"/>
    <lineage>
        <taxon>Eukaryota</taxon>
        <taxon>Fungi</taxon>
        <taxon>Dikarya</taxon>
        <taxon>Ascomycota</taxon>
        <taxon>Pezizomycotina</taxon>
        <taxon>Sordariomycetes</taxon>
        <taxon>Sordariomycetidae</taxon>
        <taxon>Sordariales</taxon>
        <taxon>Podosporaceae</taxon>
        <taxon>Podospora</taxon>
    </lineage>
</organism>
<keyword evidence="2" id="KW-0456">Lyase</keyword>
<dbReference type="InterPro" id="IPR040442">
    <property type="entry name" value="Pyrv_kinase-like_dom_sf"/>
</dbReference>
<reference evidence="4" key="2">
    <citation type="submission" date="2023-06" db="EMBL/GenBank/DDBJ databases">
        <authorList>
            <consortium name="Lawrence Berkeley National Laboratory"/>
            <person name="Haridas S."/>
            <person name="Hensen N."/>
            <person name="Bonometti L."/>
            <person name="Westerberg I."/>
            <person name="Brannstrom I.O."/>
            <person name="Guillou S."/>
            <person name="Cros-Aarteil S."/>
            <person name="Calhoun S."/>
            <person name="Kuo A."/>
            <person name="Mondo S."/>
            <person name="Pangilinan J."/>
            <person name="Riley R."/>
            <person name="LaButti K."/>
            <person name="Andreopoulos B."/>
            <person name="Lipzen A."/>
            <person name="Chen C."/>
            <person name="Yanf M."/>
            <person name="Daum C."/>
            <person name="Ng V."/>
            <person name="Clum A."/>
            <person name="Steindorff A."/>
            <person name="Ohm R."/>
            <person name="Martin F."/>
            <person name="Silar P."/>
            <person name="Natvig D."/>
            <person name="Lalanne C."/>
            <person name="Gautier V."/>
            <person name="Ament-velasquez S.L."/>
            <person name="Kruys A."/>
            <person name="Hutchinson M.I."/>
            <person name="Powell A.J."/>
            <person name="Barry K."/>
            <person name="Miller A.N."/>
            <person name="Grigoriev I.V."/>
            <person name="Debuchy R."/>
            <person name="Gladieux P."/>
            <person name="Thoren M.H."/>
            <person name="Johannesson H."/>
        </authorList>
    </citation>
    <scope>NUCLEOTIDE SEQUENCE</scope>
    <source>
        <strain evidence="4">CBS 232.78</strain>
    </source>
</reference>
<evidence type="ECO:0000256" key="2">
    <source>
        <dbReference type="ARBA" id="ARBA00023239"/>
    </source>
</evidence>
<evidence type="ECO:0000313" key="5">
    <source>
        <dbReference type="Proteomes" id="UP001285441"/>
    </source>
</evidence>
<reference evidence="4" key="1">
    <citation type="journal article" date="2023" name="Mol. Phylogenet. Evol.">
        <title>Genome-scale phylogeny and comparative genomics of the fungal order Sordariales.</title>
        <authorList>
            <person name="Hensen N."/>
            <person name="Bonometti L."/>
            <person name="Westerberg I."/>
            <person name="Brannstrom I.O."/>
            <person name="Guillou S."/>
            <person name="Cros-Aarteil S."/>
            <person name="Calhoun S."/>
            <person name="Haridas S."/>
            <person name="Kuo A."/>
            <person name="Mondo S."/>
            <person name="Pangilinan J."/>
            <person name="Riley R."/>
            <person name="LaButti K."/>
            <person name="Andreopoulos B."/>
            <person name="Lipzen A."/>
            <person name="Chen C."/>
            <person name="Yan M."/>
            <person name="Daum C."/>
            <person name="Ng V."/>
            <person name="Clum A."/>
            <person name="Steindorff A."/>
            <person name="Ohm R.A."/>
            <person name="Martin F."/>
            <person name="Silar P."/>
            <person name="Natvig D.O."/>
            <person name="Lalanne C."/>
            <person name="Gautier V."/>
            <person name="Ament-Velasquez S.L."/>
            <person name="Kruys A."/>
            <person name="Hutchinson M.I."/>
            <person name="Powell A.J."/>
            <person name="Barry K."/>
            <person name="Miller A.N."/>
            <person name="Grigoriev I.V."/>
            <person name="Debuchy R."/>
            <person name="Gladieux P."/>
            <person name="Hiltunen Thoren M."/>
            <person name="Johannesson H."/>
        </authorList>
    </citation>
    <scope>NUCLEOTIDE SEQUENCE</scope>
    <source>
        <strain evidence="4">CBS 232.78</strain>
    </source>
</reference>
<evidence type="ECO:0000259" key="3">
    <source>
        <dbReference type="Pfam" id="PF03328"/>
    </source>
</evidence>
<gene>
    <name evidence="4" type="ORF">B0H63DRAFT_472773</name>
</gene>
<keyword evidence="4" id="KW-0808">Transferase</keyword>
<dbReference type="EMBL" id="JAULSW010000004">
    <property type="protein sequence ID" value="KAK3385353.1"/>
    <property type="molecule type" value="Genomic_DNA"/>
</dbReference>